<keyword evidence="2" id="KW-1185">Reference proteome</keyword>
<name>A0A316ZFW7_9BASI</name>
<dbReference type="GeneID" id="37267095"/>
<protein>
    <submittedName>
        <fullName evidence="1">Uncharacterized protein</fullName>
    </submittedName>
</protein>
<accession>A0A316ZFW7</accession>
<sequence>MKTLRTASASHWDVKERESSKDGLTISARGSLLSTRIRIPCRARPLRLASGTAICPLLPIPFLRRRRSRRAAFSPPRTARSTSTRCGRCGRRRRRLQLSAARPAAYSELRRRWRVLPNNYPRAGGSAVVLSMPWLRCCTAALLPSVLVLRCAAARERAADAGSLGVPRHAGVGGARSSARIA</sequence>
<dbReference type="AlphaFoldDB" id="A0A316ZFW7"/>
<evidence type="ECO:0000313" key="2">
    <source>
        <dbReference type="Proteomes" id="UP000245946"/>
    </source>
</evidence>
<gene>
    <name evidence="1" type="ORF">FA09DRAFT_220136</name>
</gene>
<reference evidence="1 2" key="1">
    <citation type="journal article" date="2018" name="Mol. Biol. Evol.">
        <title>Broad Genomic Sampling Reveals a Smut Pathogenic Ancestry of the Fungal Clade Ustilaginomycotina.</title>
        <authorList>
            <person name="Kijpornyongpan T."/>
            <person name="Mondo S.J."/>
            <person name="Barry K."/>
            <person name="Sandor L."/>
            <person name="Lee J."/>
            <person name="Lipzen A."/>
            <person name="Pangilinan J."/>
            <person name="LaButti K."/>
            <person name="Hainaut M."/>
            <person name="Henrissat B."/>
            <person name="Grigoriev I.V."/>
            <person name="Spatafora J.W."/>
            <person name="Aime M.C."/>
        </authorList>
    </citation>
    <scope>NUCLEOTIDE SEQUENCE [LARGE SCALE GENOMIC DNA]</scope>
    <source>
        <strain evidence="1 2">MCA 4186</strain>
    </source>
</reference>
<evidence type="ECO:0000313" key="1">
    <source>
        <dbReference type="EMBL" id="PWN99812.1"/>
    </source>
</evidence>
<dbReference type="RefSeq" id="XP_025600091.1">
    <property type="nucleotide sequence ID" value="XM_025739549.1"/>
</dbReference>
<organism evidence="1 2">
    <name type="scientific">Tilletiopsis washingtonensis</name>
    <dbReference type="NCBI Taxonomy" id="58919"/>
    <lineage>
        <taxon>Eukaryota</taxon>
        <taxon>Fungi</taxon>
        <taxon>Dikarya</taxon>
        <taxon>Basidiomycota</taxon>
        <taxon>Ustilaginomycotina</taxon>
        <taxon>Exobasidiomycetes</taxon>
        <taxon>Entylomatales</taxon>
        <taxon>Entylomatales incertae sedis</taxon>
        <taxon>Tilletiopsis</taxon>
    </lineage>
</organism>
<proteinExistence type="predicted"/>
<dbReference type="EMBL" id="KZ819287">
    <property type="protein sequence ID" value="PWN99812.1"/>
    <property type="molecule type" value="Genomic_DNA"/>
</dbReference>
<dbReference type="Proteomes" id="UP000245946">
    <property type="component" value="Unassembled WGS sequence"/>
</dbReference>